<dbReference type="OrthoDB" id="441812at2759"/>
<proteinExistence type="predicted"/>
<feature type="domain" description="SET" evidence="1">
    <location>
        <begin position="18"/>
        <end position="284"/>
    </location>
</feature>
<dbReference type="InterPro" id="IPR046341">
    <property type="entry name" value="SET_dom_sf"/>
</dbReference>
<evidence type="ECO:0000313" key="2">
    <source>
        <dbReference type="EMBL" id="CAB4252026.1"/>
    </source>
</evidence>
<dbReference type="GO" id="GO:0008168">
    <property type="term" value="F:methyltransferase activity"/>
    <property type="evidence" value="ECO:0007669"/>
    <property type="project" value="UniProtKB-KW"/>
</dbReference>
<dbReference type="EMBL" id="CAEFZW010000001">
    <property type="protein sequence ID" value="CAB4252026.1"/>
    <property type="molecule type" value="Genomic_DNA"/>
</dbReference>
<name>A0A8H2ZE72_9SACH</name>
<protein>
    <submittedName>
        <fullName evidence="2">Similar to Saccharomyces cerevisiae YHR109W CTM1 Cytochrome c lysine methyltransferase, trimethylates residue 72 of apo- cytochrome c (Cyc1p) in the cytosol</fullName>
    </submittedName>
</protein>
<gene>
    <name evidence="2" type="ORF">KABA2_01S04312</name>
</gene>
<dbReference type="Proteomes" id="UP000644660">
    <property type="component" value="Unassembled WGS sequence"/>
</dbReference>
<dbReference type="AlphaFoldDB" id="A0A8H2ZE72"/>
<dbReference type="RefSeq" id="XP_041404065.1">
    <property type="nucleotide sequence ID" value="XM_041548131.1"/>
</dbReference>
<reference evidence="2 3" key="1">
    <citation type="submission" date="2020-05" db="EMBL/GenBank/DDBJ databases">
        <authorList>
            <person name="Casaregola S."/>
            <person name="Devillers H."/>
            <person name="Grondin C."/>
        </authorList>
    </citation>
    <scope>NUCLEOTIDE SEQUENCE [LARGE SCALE GENOMIC DNA]</scope>
    <source>
        <strain evidence="2 3">CLIB 1767</strain>
    </source>
</reference>
<dbReference type="GO" id="GO:0032259">
    <property type="term" value="P:methylation"/>
    <property type="evidence" value="ECO:0007669"/>
    <property type="project" value="UniProtKB-KW"/>
</dbReference>
<comment type="caution">
    <text evidence="2">The sequence shown here is derived from an EMBL/GenBank/DDBJ whole genome shotgun (WGS) entry which is preliminary data.</text>
</comment>
<keyword evidence="2" id="KW-0808">Transferase</keyword>
<dbReference type="Gene3D" id="3.90.1410.10">
    <property type="entry name" value="set domain protein methyltransferase, domain 1"/>
    <property type="match status" value="1"/>
</dbReference>
<keyword evidence="2" id="KW-0489">Methyltransferase</keyword>
<dbReference type="SUPFAM" id="SSF82199">
    <property type="entry name" value="SET domain"/>
    <property type="match status" value="1"/>
</dbReference>
<organism evidence="2 3">
    <name type="scientific">Maudiozyma barnettii</name>
    <dbReference type="NCBI Taxonomy" id="61262"/>
    <lineage>
        <taxon>Eukaryota</taxon>
        <taxon>Fungi</taxon>
        <taxon>Dikarya</taxon>
        <taxon>Ascomycota</taxon>
        <taxon>Saccharomycotina</taxon>
        <taxon>Saccharomycetes</taxon>
        <taxon>Saccharomycetales</taxon>
        <taxon>Saccharomycetaceae</taxon>
        <taxon>Maudiozyma</taxon>
    </lineage>
</organism>
<accession>A0A8H2ZE72</accession>
<sequence>MDKFFDWYVSTFDIEVQKGVRLAKSEISDPNSGYGLYVDQTLSKCSKEDADDSMVKSNELIRIPNKVTFNIHSILSMFNDKTNYPSIDAHLFFTEKIKNVLKSFYKCSSMSEMFSETIVITLYFITFYFLQSDYDVPEIFTRYLEDVLLSTAVNNPIMRPELYLQCYKQYPNILANEIIIDLFTKFFESELSLDSAASKDTIRQIYGAIISRVLDIPHEISEKSDDFTTRTSLVPILDFVNHSSITPCCVFDVDRTTNDITLKYPESIEDPDDQTRKELFIQYSDVIEYTSFNFAYGFIPEVNKDTPCYFNLSIERDFIPKYYRNFYKWFGINPVVQFYKDNKTMTWLINKTLKEFDELLLPFMINSCIENEEIWSYNSNAYKSFANFSSKIDTESTVVDLNNIFRNEIKGREHSKNDVIGLAQLAWTIRFQDNNGKILKRRVNKQKALNIFRNLPVNDQENTRKAFALFFQTYITYRLNKLEDSINIGSHKEHIKYNESECQSFIDLCNIEIDMLKQVTSTDLTSLLNTTLTVQQELDEALLPPLISFYKQEGDIPEDNEAEQHELINECDASSLDDYNELDYTDFVTQEQEEFGQYFT</sequence>
<evidence type="ECO:0000259" key="1">
    <source>
        <dbReference type="PROSITE" id="PS50280"/>
    </source>
</evidence>
<dbReference type="GeneID" id="64855144"/>
<evidence type="ECO:0000313" key="3">
    <source>
        <dbReference type="Proteomes" id="UP000644660"/>
    </source>
</evidence>
<dbReference type="InterPro" id="IPR001214">
    <property type="entry name" value="SET_dom"/>
</dbReference>
<dbReference type="PROSITE" id="PS50280">
    <property type="entry name" value="SET"/>
    <property type="match status" value="1"/>
</dbReference>
<keyword evidence="3" id="KW-1185">Reference proteome</keyword>